<name>A0A9X0DNZ0_9HELO</name>
<dbReference type="EMBL" id="JAPEIS010000002">
    <property type="protein sequence ID" value="KAJ8069135.1"/>
    <property type="molecule type" value="Genomic_DNA"/>
</dbReference>
<comment type="caution">
    <text evidence="4">The sequence shown here is derived from an EMBL/GenBank/DDBJ whole genome shotgun (WGS) entry which is preliminary data.</text>
</comment>
<evidence type="ECO:0000256" key="3">
    <source>
        <dbReference type="SAM" id="MobiDB-lite"/>
    </source>
</evidence>
<organism evidence="4 5">
    <name type="scientific">Sclerotinia nivalis</name>
    <dbReference type="NCBI Taxonomy" id="352851"/>
    <lineage>
        <taxon>Eukaryota</taxon>
        <taxon>Fungi</taxon>
        <taxon>Dikarya</taxon>
        <taxon>Ascomycota</taxon>
        <taxon>Pezizomycotina</taxon>
        <taxon>Leotiomycetes</taxon>
        <taxon>Helotiales</taxon>
        <taxon>Sclerotiniaceae</taxon>
        <taxon>Sclerotinia</taxon>
    </lineage>
</organism>
<keyword evidence="1" id="KW-0540">Nuclease</keyword>
<evidence type="ECO:0000313" key="4">
    <source>
        <dbReference type="EMBL" id="KAJ8069135.1"/>
    </source>
</evidence>
<feature type="compositionally biased region" description="Basic and acidic residues" evidence="3">
    <location>
        <begin position="47"/>
        <end position="56"/>
    </location>
</feature>
<evidence type="ECO:0000256" key="2">
    <source>
        <dbReference type="ARBA" id="ARBA00022801"/>
    </source>
</evidence>
<dbReference type="SUPFAM" id="SSF53933">
    <property type="entry name" value="Microbial ribonucleases"/>
    <property type="match status" value="1"/>
</dbReference>
<dbReference type="Gene3D" id="3.10.450.30">
    <property type="entry name" value="Microbial ribonucleases"/>
    <property type="match status" value="1"/>
</dbReference>
<proteinExistence type="predicted"/>
<keyword evidence="5" id="KW-1185">Reference proteome</keyword>
<feature type="region of interest" description="Disordered" evidence="3">
    <location>
        <begin position="70"/>
        <end position="100"/>
    </location>
</feature>
<dbReference type="GO" id="GO:0003723">
    <property type="term" value="F:RNA binding"/>
    <property type="evidence" value="ECO:0007669"/>
    <property type="project" value="InterPro"/>
</dbReference>
<sequence length="144" mass="16756">MVKKEKAVKKQVKEPPVLVGKNEALTESENRVSRPAIMSQLQDVPEPFEKTKSSYPHEYKDFEKLIPRRAGSESTSYHEYPVTQQQPYNFNTKPKQDPGHMRAVLNQNKQYRGTISHNGEGDNPNGGPFSFDDKRRWQMRYMWG</sequence>
<gene>
    <name evidence="4" type="ORF">OCU04_002809</name>
</gene>
<evidence type="ECO:0000313" key="5">
    <source>
        <dbReference type="Proteomes" id="UP001152300"/>
    </source>
</evidence>
<dbReference type="GO" id="GO:0016787">
    <property type="term" value="F:hydrolase activity"/>
    <property type="evidence" value="ECO:0007669"/>
    <property type="project" value="UniProtKB-KW"/>
</dbReference>
<evidence type="ECO:0000256" key="1">
    <source>
        <dbReference type="ARBA" id="ARBA00022722"/>
    </source>
</evidence>
<protein>
    <submittedName>
        <fullName evidence="4">Uncharacterized protein</fullName>
    </submittedName>
</protein>
<dbReference type="Proteomes" id="UP001152300">
    <property type="component" value="Unassembled WGS sequence"/>
</dbReference>
<dbReference type="GO" id="GO:0004521">
    <property type="term" value="F:RNA endonuclease activity"/>
    <property type="evidence" value="ECO:0007669"/>
    <property type="project" value="InterPro"/>
</dbReference>
<dbReference type="OrthoDB" id="4998592at2759"/>
<keyword evidence="2" id="KW-0378">Hydrolase</keyword>
<accession>A0A9X0DNZ0</accession>
<dbReference type="AlphaFoldDB" id="A0A9X0DNZ0"/>
<dbReference type="InterPro" id="IPR016191">
    <property type="entry name" value="Ribonuclease/ribotoxin"/>
</dbReference>
<feature type="compositionally biased region" description="Polar residues" evidence="3">
    <location>
        <begin position="72"/>
        <end position="93"/>
    </location>
</feature>
<dbReference type="Pfam" id="PF00545">
    <property type="entry name" value="Ribonuclease"/>
    <property type="match status" value="1"/>
</dbReference>
<feature type="region of interest" description="Disordered" evidence="3">
    <location>
        <begin position="26"/>
        <end position="56"/>
    </location>
</feature>
<dbReference type="InterPro" id="IPR000026">
    <property type="entry name" value="N1-like"/>
</dbReference>
<reference evidence="4" key="1">
    <citation type="submission" date="2022-11" db="EMBL/GenBank/DDBJ databases">
        <title>Genome Resource of Sclerotinia nivalis Strain SnTB1, a Plant Pathogen Isolated from American Ginseng.</title>
        <authorList>
            <person name="Fan S."/>
        </authorList>
    </citation>
    <scope>NUCLEOTIDE SEQUENCE</scope>
    <source>
        <strain evidence="4">SnTB1</strain>
    </source>
</reference>